<dbReference type="OrthoDB" id="41796at2759"/>
<reference evidence="5" key="1">
    <citation type="submission" date="2020-06" db="EMBL/GenBank/DDBJ databases">
        <authorList>
            <consortium name="Plant Systems Biology data submission"/>
        </authorList>
    </citation>
    <scope>NUCLEOTIDE SEQUENCE</scope>
    <source>
        <strain evidence="5">D6</strain>
    </source>
</reference>
<dbReference type="Gene3D" id="1.25.40.20">
    <property type="entry name" value="Ankyrin repeat-containing domain"/>
    <property type="match status" value="1"/>
</dbReference>
<dbReference type="PANTHER" id="PTHR24153">
    <property type="entry name" value="ESPIN"/>
    <property type="match status" value="1"/>
</dbReference>
<organism evidence="5 6">
    <name type="scientific">Seminavis robusta</name>
    <dbReference type="NCBI Taxonomy" id="568900"/>
    <lineage>
        <taxon>Eukaryota</taxon>
        <taxon>Sar</taxon>
        <taxon>Stramenopiles</taxon>
        <taxon>Ochrophyta</taxon>
        <taxon>Bacillariophyta</taxon>
        <taxon>Bacillariophyceae</taxon>
        <taxon>Bacillariophycidae</taxon>
        <taxon>Naviculales</taxon>
        <taxon>Naviculaceae</taxon>
        <taxon>Seminavis</taxon>
    </lineage>
</organism>
<dbReference type="InterPro" id="IPR052420">
    <property type="entry name" value="Espin/Espin-like"/>
</dbReference>
<dbReference type="AlphaFoldDB" id="A0A9N8E6J5"/>
<protein>
    <submittedName>
        <fullName evidence="5">Uncharacterized protein</fullName>
    </submittedName>
</protein>
<feature type="compositionally biased region" description="Low complexity" evidence="4">
    <location>
        <begin position="41"/>
        <end position="51"/>
    </location>
</feature>
<evidence type="ECO:0000256" key="2">
    <source>
        <dbReference type="ARBA" id="ARBA00023043"/>
    </source>
</evidence>
<evidence type="ECO:0000256" key="4">
    <source>
        <dbReference type="SAM" id="MobiDB-lite"/>
    </source>
</evidence>
<accession>A0A9N8E6J5</accession>
<dbReference type="GO" id="GO:0051017">
    <property type="term" value="P:actin filament bundle assembly"/>
    <property type="evidence" value="ECO:0007669"/>
    <property type="project" value="TreeGrafter"/>
</dbReference>
<proteinExistence type="predicted"/>
<feature type="region of interest" description="Disordered" evidence="4">
    <location>
        <begin position="31"/>
        <end position="61"/>
    </location>
</feature>
<evidence type="ECO:0000256" key="1">
    <source>
        <dbReference type="ARBA" id="ARBA00022737"/>
    </source>
</evidence>
<keyword evidence="6" id="KW-1185">Reference proteome</keyword>
<keyword evidence="1" id="KW-0677">Repeat</keyword>
<dbReference type="Proteomes" id="UP001153069">
    <property type="component" value="Unassembled WGS sequence"/>
</dbReference>
<evidence type="ECO:0000313" key="6">
    <source>
        <dbReference type="Proteomes" id="UP001153069"/>
    </source>
</evidence>
<sequence>MNGIEITVDHDSLALKTEVMTLRDALHACRSSHDELEPTDDSSGQSSVSQVRDNKSSPTQVKEAVYQDGATPLFKAIEEVNWREALRITEESPSQAFTWVKSTGTQNTTFDWSLWRRLPLHEACRRQAPAWLVSALLSVYPEAAKCATQFGELPLHLAVGSGAAPEVVNLIVVAHWEGIACRDKSGRTPIEIWDECELLVDEDHRVVFESLTRCHNTYTRLQEDWQNKFIALKKQHEAALFGLNLRHDDEMKKENEKKAELEQELNKLHQSVEMLTAENIEHEEKVSSFAKVERTWLERVDSLTKAVEQLQVEKAEEQENVEALHQLVEDKDIEVKALSAKTRKLTKDVQQVMAWYNQTEEGLSRTQESLQQMVDNYVEVHGKLSREKEALQRMLAKRGIDLPATQKKKFSPRALSPIPSDFGSDVSSIMDDAAHAVAAAASAALTGHLIDGPD</sequence>
<dbReference type="GO" id="GO:0051015">
    <property type="term" value="F:actin filament binding"/>
    <property type="evidence" value="ECO:0007669"/>
    <property type="project" value="TreeGrafter"/>
</dbReference>
<keyword evidence="2" id="KW-0040">ANK repeat</keyword>
<feature type="coiled-coil region" evidence="3">
    <location>
        <begin position="244"/>
        <end position="327"/>
    </location>
</feature>
<evidence type="ECO:0000313" key="5">
    <source>
        <dbReference type="EMBL" id="CAB9515601.1"/>
    </source>
</evidence>
<dbReference type="PANTHER" id="PTHR24153:SF8">
    <property type="entry name" value="FORKED, ISOFORM F"/>
    <property type="match status" value="1"/>
</dbReference>
<gene>
    <name evidence="5" type="ORF">SEMRO_726_G193470.1</name>
</gene>
<keyword evidence="3" id="KW-0175">Coiled coil</keyword>
<name>A0A9N8E6J5_9STRA</name>
<dbReference type="GO" id="GO:0005737">
    <property type="term" value="C:cytoplasm"/>
    <property type="evidence" value="ECO:0007669"/>
    <property type="project" value="TreeGrafter"/>
</dbReference>
<comment type="caution">
    <text evidence="5">The sequence shown here is derived from an EMBL/GenBank/DDBJ whole genome shotgun (WGS) entry which is preliminary data.</text>
</comment>
<evidence type="ECO:0000256" key="3">
    <source>
        <dbReference type="SAM" id="Coils"/>
    </source>
</evidence>
<dbReference type="InterPro" id="IPR036770">
    <property type="entry name" value="Ankyrin_rpt-contain_sf"/>
</dbReference>
<dbReference type="EMBL" id="CAICTM010000725">
    <property type="protein sequence ID" value="CAB9515601.1"/>
    <property type="molecule type" value="Genomic_DNA"/>
</dbReference>